<feature type="region of interest" description="Disordered" evidence="1">
    <location>
        <begin position="379"/>
        <end position="402"/>
    </location>
</feature>
<keyword evidence="4" id="KW-1185">Reference proteome</keyword>
<dbReference type="Pfam" id="PF10536">
    <property type="entry name" value="PMD"/>
    <property type="match status" value="1"/>
</dbReference>
<evidence type="ECO:0000256" key="1">
    <source>
        <dbReference type="SAM" id="MobiDB-lite"/>
    </source>
</evidence>
<dbReference type="PANTHER" id="PTHR46033">
    <property type="entry name" value="PROTEIN MAIN-LIKE 2"/>
    <property type="match status" value="1"/>
</dbReference>
<dbReference type="InterPro" id="IPR019557">
    <property type="entry name" value="AminoTfrase-like_pln_mobile"/>
</dbReference>
<sequence length="606" mass="68937">MDANSGTGKQKDRCLMETHFLKPYVTSIDGPVAELPRHRSSVSSSDLKDSFSRISFTGFWFPNANSRRCISRHVFPIAVRLARGEKVALAPAVLASIYRDLGHIQAFAREKSTQNLSPKSLFKLVQVWAWERFRNIRPEAREVRRGEPRIAQWSRLNQKYAEKESLSFDDFEWRPYTKPLDNWKLSRLYLEEAKWVTIDDDLDDEFVSFARCVRSSQLVGIGFVEGYYPNRVAMQFGLSQDLPGLVSDHSSFTEQEAWDDYNKSLVGLKLYVPSRLATTSVTVRYRDWWLKSVSGFLGSPESTETFNARNTADDDDVSLKVMLQEIGKEFSAKLKRCRKRRTAKQMGSEIKKGKTGDCGASALTEVPLSELFQKELAKRTSEHLRDKRRKGAREYDDDDSNRMDCYDEITIAQLIKSRSKTEGDGSVSLGKRRRHEEDSNGSRIFQELASGDDETVAPQETKQRSEEYDEEETGSKAEEISVLIPSDGNKSPDPLLDVNGGIDNIVVSPPETRQNCDDEVYVSGVNAEKNRTIVGEGTKEVECLVHVHEDGEKQRDDDDERSKQRKLAIYELAANLEARIMKAEKTSAKIRKWKTERNHIKTGVSA</sequence>
<feature type="region of interest" description="Disordered" evidence="1">
    <location>
        <begin position="417"/>
        <end position="477"/>
    </location>
</feature>
<dbReference type="InterPro" id="IPR044824">
    <property type="entry name" value="MAIN-like"/>
</dbReference>
<name>A0AAU9R9A4_THLAR</name>
<evidence type="ECO:0000259" key="2">
    <source>
        <dbReference type="Pfam" id="PF10536"/>
    </source>
</evidence>
<dbReference type="PANTHER" id="PTHR46033:SF67">
    <property type="entry name" value="AMINOTRANSFERASE-LIKE, PLANT MOBILE DOMAIN FAMILY PROTEIN"/>
    <property type="match status" value="1"/>
</dbReference>
<evidence type="ECO:0000313" key="4">
    <source>
        <dbReference type="Proteomes" id="UP000836841"/>
    </source>
</evidence>
<dbReference type="EMBL" id="OU466857">
    <property type="protein sequence ID" value="CAH2036404.1"/>
    <property type="molecule type" value="Genomic_DNA"/>
</dbReference>
<evidence type="ECO:0000313" key="3">
    <source>
        <dbReference type="EMBL" id="CAH2036404.1"/>
    </source>
</evidence>
<organism evidence="3 4">
    <name type="scientific">Thlaspi arvense</name>
    <name type="common">Field penny-cress</name>
    <dbReference type="NCBI Taxonomy" id="13288"/>
    <lineage>
        <taxon>Eukaryota</taxon>
        <taxon>Viridiplantae</taxon>
        <taxon>Streptophyta</taxon>
        <taxon>Embryophyta</taxon>
        <taxon>Tracheophyta</taxon>
        <taxon>Spermatophyta</taxon>
        <taxon>Magnoliopsida</taxon>
        <taxon>eudicotyledons</taxon>
        <taxon>Gunneridae</taxon>
        <taxon>Pentapetalae</taxon>
        <taxon>rosids</taxon>
        <taxon>malvids</taxon>
        <taxon>Brassicales</taxon>
        <taxon>Brassicaceae</taxon>
        <taxon>Thlaspideae</taxon>
        <taxon>Thlaspi</taxon>
    </lineage>
</organism>
<dbReference type="Proteomes" id="UP000836841">
    <property type="component" value="Chromosome 1"/>
</dbReference>
<dbReference type="GO" id="GO:0010073">
    <property type="term" value="P:meristem maintenance"/>
    <property type="evidence" value="ECO:0007669"/>
    <property type="project" value="InterPro"/>
</dbReference>
<dbReference type="AlphaFoldDB" id="A0AAU9R9A4"/>
<accession>A0AAU9R9A4</accession>
<reference evidence="3 4" key="1">
    <citation type="submission" date="2022-03" db="EMBL/GenBank/DDBJ databases">
        <authorList>
            <person name="Nunn A."/>
            <person name="Chopra R."/>
            <person name="Nunn A."/>
            <person name="Contreras Garrido A."/>
        </authorList>
    </citation>
    <scope>NUCLEOTIDE SEQUENCE [LARGE SCALE GENOMIC DNA]</scope>
</reference>
<gene>
    <name evidence="3" type="ORF">TAV2_LOCUS1564</name>
</gene>
<protein>
    <recommendedName>
        <fullName evidence="2">Aminotransferase-like plant mobile domain-containing protein</fullName>
    </recommendedName>
</protein>
<proteinExistence type="predicted"/>
<feature type="domain" description="Aminotransferase-like plant mobile" evidence="2">
    <location>
        <begin position="56"/>
        <end position="289"/>
    </location>
</feature>